<proteinExistence type="predicted"/>
<keyword evidence="2" id="KW-1185">Reference proteome</keyword>
<evidence type="ECO:0000313" key="1">
    <source>
        <dbReference type="EMBL" id="NGN91129.1"/>
    </source>
</evidence>
<dbReference type="EMBL" id="JAALAA010000001">
    <property type="protein sequence ID" value="NGN91129.1"/>
    <property type="molecule type" value="Genomic_DNA"/>
</dbReference>
<gene>
    <name evidence="1" type="ORF">G5C66_00030</name>
</gene>
<evidence type="ECO:0000313" key="2">
    <source>
        <dbReference type="Proteomes" id="UP000483261"/>
    </source>
</evidence>
<sequence length="152" mass="16529">MQTVIVTRTINAPIEAVFDAYVDHERLADLPMVLSAEVVVPGRTEKNGLGAVRVVNGGLISLREEITAFERPVLMEYRIRESRPASEHELGRVEFVEVPGGTQVTWKTVFGIRNPVLRAAEPAFAIAFRVIFGMTLAQTAKRAAAAAAGQVS</sequence>
<dbReference type="Gene3D" id="3.30.530.20">
    <property type="match status" value="1"/>
</dbReference>
<reference evidence="1 2" key="1">
    <citation type="submission" date="2020-02" db="EMBL/GenBank/DDBJ databases">
        <title>Whole-genome analyses of novel actinobacteria.</title>
        <authorList>
            <person name="Sahin N."/>
        </authorList>
    </citation>
    <scope>NUCLEOTIDE SEQUENCE [LARGE SCALE GENOMIC DNA]</scope>
    <source>
        <strain evidence="1 2">KC13</strain>
    </source>
</reference>
<dbReference type="Proteomes" id="UP000483261">
    <property type="component" value="Unassembled WGS sequence"/>
</dbReference>
<dbReference type="Pfam" id="PF10604">
    <property type="entry name" value="Polyketide_cyc2"/>
    <property type="match status" value="1"/>
</dbReference>
<name>A0A6M1R051_9ACTN</name>
<comment type="caution">
    <text evidence="1">The sequence shown here is derived from an EMBL/GenBank/DDBJ whole genome shotgun (WGS) entry which is preliminary data.</text>
</comment>
<dbReference type="RefSeq" id="WP_165108487.1">
    <property type="nucleotide sequence ID" value="NZ_JAALAA010000001.1"/>
</dbReference>
<accession>A0A6M1R051</accession>
<dbReference type="InterPro" id="IPR019587">
    <property type="entry name" value="Polyketide_cyclase/dehydratase"/>
</dbReference>
<dbReference type="SUPFAM" id="SSF55961">
    <property type="entry name" value="Bet v1-like"/>
    <property type="match status" value="1"/>
</dbReference>
<dbReference type="AlphaFoldDB" id="A0A6M1R051"/>
<dbReference type="CDD" id="cd07821">
    <property type="entry name" value="PYR_PYL_RCAR_like"/>
    <property type="match status" value="1"/>
</dbReference>
<protein>
    <submittedName>
        <fullName evidence="1">SRPBCC family protein</fullName>
    </submittedName>
</protein>
<organism evidence="1 2">
    <name type="scientific">Nocardioides turkmenicus</name>
    <dbReference type="NCBI Taxonomy" id="2711220"/>
    <lineage>
        <taxon>Bacteria</taxon>
        <taxon>Bacillati</taxon>
        <taxon>Actinomycetota</taxon>
        <taxon>Actinomycetes</taxon>
        <taxon>Propionibacteriales</taxon>
        <taxon>Nocardioidaceae</taxon>
        <taxon>Nocardioides</taxon>
    </lineage>
</organism>
<dbReference type="InterPro" id="IPR023393">
    <property type="entry name" value="START-like_dom_sf"/>
</dbReference>